<evidence type="ECO:0008006" key="3">
    <source>
        <dbReference type="Google" id="ProtNLM"/>
    </source>
</evidence>
<dbReference type="AlphaFoldDB" id="A0A510Y1C8"/>
<evidence type="ECO:0000313" key="2">
    <source>
        <dbReference type="Proteomes" id="UP000321051"/>
    </source>
</evidence>
<keyword evidence="2" id="KW-1185">Reference proteome</keyword>
<dbReference type="Pfam" id="PF12691">
    <property type="entry name" value="Phage_tail_terminator_6"/>
    <property type="match status" value="1"/>
</dbReference>
<comment type="caution">
    <text evidence="1">The sequence shown here is derived from an EMBL/GenBank/DDBJ whole genome shotgun (WGS) entry which is preliminary data.</text>
</comment>
<reference evidence="1 2" key="1">
    <citation type="submission" date="2019-07" db="EMBL/GenBank/DDBJ databases">
        <title>Whole genome shotgun sequence of Marinococcus halophilus NBRC 102359.</title>
        <authorList>
            <person name="Hosoyama A."/>
            <person name="Uohara A."/>
            <person name="Ohji S."/>
            <person name="Ichikawa N."/>
        </authorList>
    </citation>
    <scope>NUCLEOTIDE SEQUENCE [LARGE SCALE GENOMIC DNA]</scope>
    <source>
        <strain evidence="1 2">NBRC 102359</strain>
    </source>
</reference>
<accession>A0A510Y1C8</accession>
<dbReference type="InterPro" id="IPR024411">
    <property type="entry name" value="Tail_terminator_phage"/>
</dbReference>
<organism evidence="1 2">
    <name type="scientific">Marinococcus halophilus</name>
    <dbReference type="NCBI Taxonomy" id="1371"/>
    <lineage>
        <taxon>Bacteria</taxon>
        <taxon>Bacillati</taxon>
        <taxon>Bacillota</taxon>
        <taxon>Bacilli</taxon>
        <taxon>Bacillales</taxon>
        <taxon>Bacillaceae</taxon>
        <taxon>Marinococcus</taxon>
    </lineage>
</organism>
<dbReference type="OrthoDB" id="2613329at2"/>
<dbReference type="Proteomes" id="UP000321051">
    <property type="component" value="Unassembled WGS sequence"/>
</dbReference>
<sequence>MKVMDVIQHLQDVKPFDYYANDFPHSAGNCAFVRFNEGGAPNAYLLELANPNLQIAVRHKRGSEAERISYDIFDYLNGKFHFEMGDTYVYSMLAQQSEPIYVGTDDNGRTIYSLNIACKVRR</sequence>
<dbReference type="RefSeq" id="WP_094907749.1">
    <property type="nucleotide sequence ID" value="NZ_BJUN01000001.1"/>
</dbReference>
<proteinExistence type="predicted"/>
<protein>
    <recommendedName>
        <fullName evidence="3">Phage protein</fullName>
    </recommendedName>
</protein>
<name>A0A510Y1C8_MARHA</name>
<evidence type="ECO:0000313" key="1">
    <source>
        <dbReference type="EMBL" id="GEK57122.1"/>
    </source>
</evidence>
<gene>
    <name evidence="1" type="ORF">MHA01_00270</name>
</gene>
<dbReference type="EMBL" id="BJUN01000001">
    <property type="protein sequence ID" value="GEK57122.1"/>
    <property type="molecule type" value="Genomic_DNA"/>
</dbReference>